<proteinExistence type="predicted"/>
<gene>
    <name evidence="1" type="ORF">FHS38_003567</name>
</gene>
<accession>A0A7W7LC63</accession>
<comment type="caution">
    <text evidence="1">The sequence shown here is derived from an EMBL/GenBank/DDBJ whole genome shotgun (WGS) entry which is preliminary data.</text>
</comment>
<evidence type="ECO:0000313" key="1">
    <source>
        <dbReference type="EMBL" id="MBB4887513.1"/>
    </source>
</evidence>
<dbReference type="RefSeq" id="WP_184734531.1">
    <property type="nucleotide sequence ID" value="NZ_BMRW01000009.1"/>
</dbReference>
<dbReference type="EMBL" id="JACHJG010000007">
    <property type="protein sequence ID" value="MBB4887513.1"/>
    <property type="molecule type" value="Genomic_DNA"/>
</dbReference>
<evidence type="ECO:0000313" key="2">
    <source>
        <dbReference type="Proteomes" id="UP000556436"/>
    </source>
</evidence>
<sequence>MRSTVSYRTLAGDVRLEVASAKIDSHDLPYSRISREQQTVALHEVERARWDEARFEVRVTLPEREIAEGPWEDVVCVAVLAEGATNARSVTRLAPTQQGAWTGRVHMARAMHRNRAVLTASVVATVGGVPGRVIGGTERPWYLDLAARDPRRERELNIIEVDFRDGPEQWLRPFKEAPWLVDATGDMPTVRLNTAFEGVIDLLNGSGSPVEKAMRDVVAAQIAEEAWTAMFHSAVTDLDFDEDGTPRLPSGWRGAVLRSMLPEVVPAASLESALHEVHKRRNDGQSWSEMQASIQYAAARRSKVAKGLRDAVRVLDRVDEGARR</sequence>
<protein>
    <submittedName>
        <fullName evidence="1">Uncharacterized protein</fullName>
    </submittedName>
</protein>
<dbReference type="AlphaFoldDB" id="A0A7W7LC63"/>
<reference evidence="1 2" key="1">
    <citation type="submission" date="2020-08" db="EMBL/GenBank/DDBJ databases">
        <title>Genomic Encyclopedia of Type Strains, Phase III (KMG-III): the genomes of soil and plant-associated and newly described type strains.</title>
        <authorList>
            <person name="Whitman W."/>
        </authorList>
    </citation>
    <scope>NUCLEOTIDE SEQUENCE [LARGE SCALE GENOMIC DNA]</scope>
    <source>
        <strain evidence="1 2">CECT 3265</strain>
    </source>
</reference>
<name>A0A7W7LC63_STRNE</name>
<organism evidence="1 2">
    <name type="scientific">Streptomyces netropsis</name>
    <name type="common">Streptoverticillium netropsis</name>
    <dbReference type="NCBI Taxonomy" id="55404"/>
    <lineage>
        <taxon>Bacteria</taxon>
        <taxon>Bacillati</taxon>
        <taxon>Actinomycetota</taxon>
        <taxon>Actinomycetes</taxon>
        <taxon>Kitasatosporales</taxon>
        <taxon>Streptomycetaceae</taxon>
        <taxon>Streptomyces</taxon>
    </lineage>
</organism>
<keyword evidence="2" id="KW-1185">Reference proteome</keyword>
<dbReference type="Proteomes" id="UP000556436">
    <property type="component" value="Unassembled WGS sequence"/>
</dbReference>